<feature type="transmembrane region" description="Helical" evidence="8">
    <location>
        <begin position="145"/>
        <end position="168"/>
    </location>
</feature>
<dbReference type="PANTHER" id="PTHR42929">
    <property type="entry name" value="INNER MEMBRANE ABC TRANSPORTER PERMEASE PROTEIN YDCU-RELATED-RELATED"/>
    <property type="match status" value="1"/>
</dbReference>
<keyword evidence="7 8" id="KW-0472">Membrane</keyword>
<dbReference type="Pfam" id="PF00528">
    <property type="entry name" value="BPD_transp_1"/>
    <property type="match status" value="1"/>
</dbReference>
<dbReference type="SUPFAM" id="SSF161098">
    <property type="entry name" value="MetI-like"/>
    <property type="match status" value="1"/>
</dbReference>
<dbReference type="Proteomes" id="UP001212498">
    <property type="component" value="Unassembled WGS sequence"/>
</dbReference>
<keyword evidence="11" id="KW-1185">Reference proteome</keyword>
<comment type="caution">
    <text evidence="10">The sequence shown here is derived from an EMBL/GenBank/DDBJ whole genome shotgun (WGS) entry which is preliminary data.</text>
</comment>
<evidence type="ECO:0000259" key="9">
    <source>
        <dbReference type="PROSITE" id="PS50928"/>
    </source>
</evidence>
<evidence type="ECO:0000256" key="1">
    <source>
        <dbReference type="ARBA" id="ARBA00004651"/>
    </source>
</evidence>
<evidence type="ECO:0000256" key="2">
    <source>
        <dbReference type="ARBA" id="ARBA00007069"/>
    </source>
</evidence>
<dbReference type="PROSITE" id="PS50928">
    <property type="entry name" value="ABC_TM1"/>
    <property type="match status" value="1"/>
</dbReference>
<reference evidence="10 11" key="1">
    <citation type="submission" date="2022-11" db="EMBL/GenBank/DDBJ databases">
        <title>Nonomuraea corallina sp. nov., a new species of the genus Nonomuraea isolated from sea side sediment in Thai sea.</title>
        <authorList>
            <person name="Ngamcharungchit C."/>
            <person name="Matsumoto A."/>
            <person name="Suriyachadkun C."/>
            <person name="Panbangred W."/>
            <person name="Inahashi Y."/>
            <person name="Intra B."/>
        </authorList>
    </citation>
    <scope>NUCLEOTIDE SEQUENCE [LARGE SCALE GENOMIC DNA]</scope>
    <source>
        <strain evidence="10 11">DSM 43553</strain>
    </source>
</reference>
<evidence type="ECO:0000256" key="4">
    <source>
        <dbReference type="ARBA" id="ARBA00022475"/>
    </source>
</evidence>
<proteinExistence type="inferred from homology"/>
<dbReference type="InterPro" id="IPR035906">
    <property type="entry name" value="MetI-like_sf"/>
</dbReference>
<evidence type="ECO:0000313" key="10">
    <source>
        <dbReference type="EMBL" id="MDA0647360.1"/>
    </source>
</evidence>
<comment type="subcellular location">
    <subcellularLocation>
        <location evidence="1 8">Cell membrane</location>
        <topology evidence="1 8">Multi-pass membrane protein</topology>
    </subcellularLocation>
</comment>
<keyword evidence="3 8" id="KW-0813">Transport</keyword>
<feature type="transmembrane region" description="Helical" evidence="8">
    <location>
        <begin position="102"/>
        <end position="125"/>
    </location>
</feature>
<keyword evidence="6 8" id="KW-1133">Transmembrane helix</keyword>
<evidence type="ECO:0000256" key="3">
    <source>
        <dbReference type="ARBA" id="ARBA00022448"/>
    </source>
</evidence>
<evidence type="ECO:0000256" key="8">
    <source>
        <dbReference type="RuleBase" id="RU363032"/>
    </source>
</evidence>
<protein>
    <submittedName>
        <fullName evidence="10">ABC transporter permease</fullName>
    </submittedName>
</protein>
<feature type="domain" description="ABC transmembrane type-1" evidence="9">
    <location>
        <begin position="66"/>
        <end position="270"/>
    </location>
</feature>
<dbReference type="RefSeq" id="WP_148033021.1">
    <property type="nucleotide sequence ID" value="NZ_BAABFD010000010.1"/>
</dbReference>
<comment type="similarity">
    <text evidence="2">Belongs to the binding-protein-dependent transport system permease family. CysTW subfamily.</text>
</comment>
<dbReference type="InterPro" id="IPR000515">
    <property type="entry name" value="MetI-like"/>
</dbReference>
<name>A0ABT4TDX1_9ACTN</name>
<sequence length="287" mass="31633">MLKLAQQTARRLRGIHLAIPLLVLLVAFFAIPVLELVRRSFLDADGALTLQSYGDFLGTPAYRTILFRTFFVAVICTVACLLFAYPYAYLMTLAGPRLRRALLVLVLLPFWTSLMVRTYAWLVLLQDTGPFKAVLAAIGLGQVDLIRNTTGVVIGMAQILLPFMVLPLYNNLQKIERSDLLAAQSMGATPFRAFWRVYFPQSLPGLFAGSVLVFILALGFYITPVILGSPQNSMMSQLIVRQVTERLDWASGGAMAVVLAVLTLVFVGLMSRVVNVQQAFGGTVDKK</sequence>
<dbReference type="CDD" id="cd06261">
    <property type="entry name" value="TM_PBP2"/>
    <property type="match status" value="1"/>
</dbReference>
<keyword evidence="5 8" id="KW-0812">Transmembrane</keyword>
<keyword evidence="4" id="KW-1003">Cell membrane</keyword>
<dbReference type="EMBL" id="JAPNUD010000284">
    <property type="protein sequence ID" value="MDA0647360.1"/>
    <property type="molecule type" value="Genomic_DNA"/>
</dbReference>
<accession>A0ABT4TDX1</accession>
<feature type="transmembrane region" description="Helical" evidence="8">
    <location>
        <begin position="249"/>
        <end position="270"/>
    </location>
</feature>
<feature type="transmembrane region" description="Helical" evidence="8">
    <location>
        <begin position="205"/>
        <end position="228"/>
    </location>
</feature>
<feature type="transmembrane region" description="Helical" evidence="8">
    <location>
        <begin position="65"/>
        <end position="90"/>
    </location>
</feature>
<dbReference type="Gene3D" id="1.10.3720.10">
    <property type="entry name" value="MetI-like"/>
    <property type="match status" value="1"/>
</dbReference>
<dbReference type="PANTHER" id="PTHR42929:SF5">
    <property type="entry name" value="ABC TRANSPORTER PERMEASE PROTEIN"/>
    <property type="match status" value="1"/>
</dbReference>
<gene>
    <name evidence="10" type="ORF">OUY24_42605</name>
</gene>
<organism evidence="10 11">
    <name type="scientific">Nonomuraea ferruginea</name>
    <dbReference type="NCBI Taxonomy" id="46174"/>
    <lineage>
        <taxon>Bacteria</taxon>
        <taxon>Bacillati</taxon>
        <taxon>Actinomycetota</taxon>
        <taxon>Actinomycetes</taxon>
        <taxon>Streptosporangiales</taxon>
        <taxon>Streptosporangiaceae</taxon>
        <taxon>Nonomuraea</taxon>
    </lineage>
</organism>
<evidence type="ECO:0000256" key="6">
    <source>
        <dbReference type="ARBA" id="ARBA00022989"/>
    </source>
</evidence>
<feature type="transmembrane region" description="Helical" evidence="8">
    <location>
        <begin position="12"/>
        <end position="34"/>
    </location>
</feature>
<evidence type="ECO:0000256" key="5">
    <source>
        <dbReference type="ARBA" id="ARBA00022692"/>
    </source>
</evidence>
<evidence type="ECO:0000313" key="11">
    <source>
        <dbReference type="Proteomes" id="UP001212498"/>
    </source>
</evidence>
<evidence type="ECO:0000256" key="7">
    <source>
        <dbReference type="ARBA" id="ARBA00023136"/>
    </source>
</evidence>